<evidence type="ECO:0000256" key="7">
    <source>
        <dbReference type="ARBA" id="ARBA00022898"/>
    </source>
</evidence>
<dbReference type="GO" id="GO:0046872">
    <property type="term" value="F:metal ion binding"/>
    <property type="evidence" value="ECO:0007669"/>
    <property type="project" value="UniProtKB-KW"/>
</dbReference>
<evidence type="ECO:0000256" key="6">
    <source>
        <dbReference type="ARBA" id="ARBA00022723"/>
    </source>
</evidence>
<comment type="similarity">
    <text evidence="3">Belongs to the radical SAM superfamily. KamA family.</text>
</comment>
<evidence type="ECO:0000256" key="5">
    <source>
        <dbReference type="ARBA" id="ARBA00022691"/>
    </source>
</evidence>
<proteinExistence type="inferred from homology"/>
<accession>A5EVE9</accession>
<feature type="modified residue" description="N6-(pyridoxal phosphate)lysine" evidence="12">
    <location>
        <position position="284"/>
    </location>
</feature>
<keyword evidence="9 11" id="KW-0411">Iron-sulfur</keyword>
<dbReference type="eggNOG" id="COG1509">
    <property type="taxonomic scope" value="Bacteria"/>
</dbReference>
<comment type="cofactor">
    <cofactor evidence="1 12">
        <name>pyridoxal 5'-phosphate</name>
        <dbReference type="ChEBI" id="CHEBI:597326"/>
    </cofactor>
</comment>
<evidence type="ECO:0000313" key="15">
    <source>
        <dbReference type="Proteomes" id="UP000000248"/>
    </source>
</evidence>
<dbReference type="NCBIfam" id="TIGR00238">
    <property type="entry name" value="KamA family radical SAM protein"/>
    <property type="match status" value="1"/>
</dbReference>
<dbReference type="SFLD" id="SFLDS00029">
    <property type="entry name" value="Radical_SAM"/>
    <property type="match status" value="1"/>
</dbReference>
<dbReference type="PIRSF" id="PIRSF004911">
    <property type="entry name" value="DUF160"/>
    <property type="match status" value="1"/>
</dbReference>
<organism evidence="14 15">
    <name type="scientific">Dichelobacter nodosus (strain VCS1703A)</name>
    <dbReference type="NCBI Taxonomy" id="246195"/>
    <lineage>
        <taxon>Bacteria</taxon>
        <taxon>Pseudomonadati</taxon>
        <taxon>Pseudomonadota</taxon>
        <taxon>Gammaproteobacteria</taxon>
        <taxon>Cardiobacteriales</taxon>
        <taxon>Cardiobacteriaceae</taxon>
        <taxon>Dichelobacter</taxon>
    </lineage>
</organism>
<dbReference type="SUPFAM" id="SSF102114">
    <property type="entry name" value="Radical SAM enzymes"/>
    <property type="match status" value="1"/>
</dbReference>
<dbReference type="AlphaFoldDB" id="A5EVE9"/>
<evidence type="ECO:0000313" key="14">
    <source>
        <dbReference type="EMBL" id="ABQ13243.1"/>
    </source>
</evidence>
<dbReference type="SFLD" id="SFLDG01070">
    <property type="entry name" value="PLP-dependent"/>
    <property type="match status" value="1"/>
</dbReference>
<keyword evidence="7 12" id="KW-0663">Pyridoxal phosphate</keyword>
<dbReference type="InterPro" id="IPR058240">
    <property type="entry name" value="rSAM_sf"/>
</dbReference>
<dbReference type="KEGG" id="dno:DNO_0590"/>
<evidence type="ECO:0000256" key="8">
    <source>
        <dbReference type="ARBA" id="ARBA00023004"/>
    </source>
</evidence>
<dbReference type="PANTHER" id="PTHR30538">
    <property type="entry name" value="LYSINE 2,3-AMINOMUTASE-RELATED"/>
    <property type="match status" value="1"/>
</dbReference>
<dbReference type="PROSITE" id="PS51918">
    <property type="entry name" value="RADICAL_SAM"/>
    <property type="match status" value="1"/>
</dbReference>
<feature type="binding site" evidence="11">
    <location>
        <position position="76"/>
    </location>
    <ligand>
        <name>[4Fe-4S] cluster</name>
        <dbReference type="ChEBI" id="CHEBI:49883"/>
        <note>4Fe-4S-S-AdoMet</note>
    </ligand>
</feature>
<keyword evidence="4 11" id="KW-0004">4Fe-4S</keyword>
<evidence type="ECO:0000256" key="3">
    <source>
        <dbReference type="ARBA" id="ARBA00008703"/>
    </source>
</evidence>
<dbReference type="EMBL" id="CP000513">
    <property type="protein sequence ID" value="ABQ13243.1"/>
    <property type="molecule type" value="Genomic_DNA"/>
</dbReference>
<feature type="binding site" evidence="11">
    <location>
        <position position="72"/>
    </location>
    <ligand>
        <name>[4Fe-4S] cluster</name>
        <dbReference type="ChEBI" id="CHEBI:49883"/>
        <note>4Fe-4S-S-AdoMet</note>
    </ligand>
</feature>
<dbReference type="Gene3D" id="3.20.20.70">
    <property type="entry name" value="Aldolase class I"/>
    <property type="match status" value="1"/>
</dbReference>
<dbReference type="PANTHER" id="PTHR30538:SF1">
    <property type="entry name" value="L-LYSINE 2,3-AMINOMUTASE"/>
    <property type="match status" value="1"/>
</dbReference>
<dbReference type="InterPro" id="IPR003739">
    <property type="entry name" value="Lys_aminomutase/Glu_NH3_mut"/>
</dbReference>
<dbReference type="GO" id="GO:0050066">
    <property type="term" value="F:L-lysine 2,3-aminomutase activity"/>
    <property type="evidence" value="ECO:0007669"/>
    <property type="project" value="UniProtKB-EC"/>
</dbReference>
<comment type="cofactor">
    <cofactor evidence="2">
        <name>[4Fe-4S] cluster</name>
        <dbReference type="ChEBI" id="CHEBI:49883"/>
    </cofactor>
</comment>
<feature type="binding site" evidence="11">
    <location>
        <position position="79"/>
    </location>
    <ligand>
        <name>[4Fe-4S] cluster</name>
        <dbReference type="ChEBI" id="CHEBI:49883"/>
        <note>4Fe-4S-S-AdoMet</note>
    </ligand>
</feature>
<keyword evidence="6 11" id="KW-0479">Metal-binding</keyword>
<dbReference type="InterPro" id="IPR013785">
    <property type="entry name" value="Aldolase_TIM"/>
</dbReference>
<feature type="domain" description="Radical SAM core" evidence="13">
    <location>
        <begin position="58"/>
        <end position="272"/>
    </location>
</feature>
<keyword evidence="5" id="KW-0949">S-adenosyl-L-methionine</keyword>
<dbReference type="STRING" id="246195.DNO_0590"/>
<evidence type="ECO:0000259" key="13">
    <source>
        <dbReference type="PROSITE" id="PS51918"/>
    </source>
</evidence>
<dbReference type="InterPro" id="IPR007197">
    <property type="entry name" value="rSAM"/>
</dbReference>
<dbReference type="EC" id="5.4.3.2" evidence="14"/>
<evidence type="ECO:0000256" key="1">
    <source>
        <dbReference type="ARBA" id="ARBA00001933"/>
    </source>
</evidence>
<evidence type="ECO:0000256" key="10">
    <source>
        <dbReference type="ARBA" id="ARBA00023235"/>
    </source>
</evidence>
<evidence type="ECO:0000256" key="11">
    <source>
        <dbReference type="PIRSR" id="PIRSR004911-1"/>
    </source>
</evidence>
<keyword evidence="10 14" id="KW-0413">Isomerase</keyword>
<keyword evidence="15" id="KW-1185">Reference proteome</keyword>
<protein>
    <submittedName>
        <fullName evidence="14">Lysine 2,3-aminomutase</fullName>
        <ecNumber evidence="14">5.4.3.2</ecNumber>
    </submittedName>
</protein>
<name>A5EVE9_DICNV</name>
<gene>
    <name evidence="14" type="primary">kamA</name>
    <name evidence="14" type="ordered locus">DNO_0590</name>
</gene>
<reference evidence="14 15" key="1">
    <citation type="journal article" date="2007" name="Nat. Biotechnol.">
        <title>Genome sequence and identification of candidate vaccine antigens from the animal pathogen Dichelobacter nodosus.</title>
        <authorList>
            <person name="Myers G.S."/>
            <person name="Parker D."/>
            <person name="Al-Hasani K."/>
            <person name="Kennan R.M."/>
            <person name="Seemann T."/>
            <person name="Ren Q."/>
            <person name="Badger J.H."/>
            <person name="Selengut J.D."/>
            <person name="Deboy R.T."/>
            <person name="Tettelin H."/>
            <person name="Boyce J.D."/>
            <person name="McCarl V.P."/>
            <person name="Han X."/>
            <person name="Nelson W.C."/>
            <person name="Madupu R."/>
            <person name="Mohamoud Y."/>
            <person name="Holley T."/>
            <person name="Fedorova N."/>
            <person name="Khouri H."/>
            <person name="Bottomley S.P."/>
            <person name="Whittington R.J."/>
            <person name="Adler B."/>
            <person name="Songer J.G."/>
            <person name="Rood J.I."/>
            <person name="Paulsen I.T."/>
        </authorList>
    </citation>
    <scope>NUCLEOTIDE SEQUENCE [LARGE SCALE GENOMIC DNA]</scope>
    <source>
        <strain evidence="14 15">VCS1703A</strain>
    </source>
</reference>
<sequence length="304" mass="34476">MTRDYPVRISKTMNDLINHSAAIARQFLPSEDELTVAPEELRDPIGDEAHSPVDFLVHRYRNRVLWKVTQVCAVHCRFCFRRELIGQKGSRPDEAAIQQAHDYMRQHHEIEEVILSGGDPMTLSAERLRLYVAPLLEIEHIRRIRVHTRMPIVAPEQIKEEWLTTLQKTGKQIVYVLHVNHADEFNPASDSLLARLATDHLLLSQTVLLRGVNDDAAVLAQLMEAFLARRIKPYYLHHLDLARGTGHFRVTIDEGRAIYQQLRQYVSGIALPTYIVEIPGGDGKIAVMTLTAAEKAALHAAGIK</sequence>
<dbReference type="Pfam" id="PF04055">
    <property type="entry name" value="Radical_SAM"/>
    <property type="match status" value="1"/>
</dbReference>
<dbReference type="HOGENOM" id="CLU_032161_2_0_6"/>
<keyword evidence="8" id="KW-0408">Iron</keyword>
<dbReference type="CDD" id="cd01335">
    <property type="entry name" value="Radical_SAM"/>
    <property type="match status" value="1"/>
</dbReference>
<dbReference type="Proteomes" id="UP000000248">
    <property type="component" value="Chromosome"/>
</dbReference>
<evidence type="ECO:0000256" key="12">
    <source>
        <dbReference type="PIRSR" id="PIRSR603739-50"/>
    </source>
</evidence>
<dbReference type="GO" id="GO:0051539">
    <property type="term" value="F:4 iron, 4 sulfur cluster binding"/>
    <property type="evidence" value="ECO:0007669"/>
    <property type="project" value="UniProtKB-KW"/>
</dbReference>
<evidence type="ECO:0000256" key="2">
    <source>
        <dbReference type="ARBA" id="ARBA00001966"/>
    </source>
</evidence>
<evidence type="ECO:0000256" key="4">
    <source>
        <dbReference type="ARBA" id="ARBA00022485"/>
    </source>
</evidence>
<evidence type="ECO:0000256" key="9">
    <source>
        <dbReference type="ARBA" id="ARBA00023014"/>
    </source>
</evidence>